<dbReference type="InterPro" id="IPR054098">
    <property type="entry name" value="NGO1945-like_C"/>
</dbReference>
<reference evidence="3 4" key="1">
    <citation type="submission" date="2017-09" db="EMBL/GenBank/DDBJ databases">
        <title>Whole genomes of Flavobacteriaceae.</title>
        <authorList>
            <person name="Stine C."/>
            <person name="Li C."/>
            <person name="Tadesse D."/>
        </authorList>
    </citation>
    <scope>NUCLEOTIDE SEQUENCE [LARGE SCALE GENOMIC DNA]</scope>
    <source>
        <strain evidence="3 4">ATCC 35036</strain>
    </source>
</reference>
<dbReference type="Proteomes" id="UP000220828">
    <property type="component" value="Unassembled WGS sequence"/>
</dbReference>
<dbReference type="Gene3D" id="1.10.150.690">
    <property type="entry name" value="DUF2063"/>
    <property type="match status" value="1"/>
</dbReference>
<dbReference type="OrthoDB" id="4146344at2"/>
<dbReference type="RefSeq" id="WP_097554288.1">
    <property type="nucleotide sequence ID" value="NZ_PCMW01000052.1"/>
</dbReference>
<dbReference type="Pfam" id="PF09836">
    <property type="entry name" value="DUF2063"/>
    <property type="match status" value="1"/>
</dbReference>
<dbReference type="Pfam" id="PF22106">
    <property type="entry name" value="NGO1945_C"/>
    <property type="match status" value="1"/>
</dbReference>
<gene>
    <name evidence="3" type="ORF">B0A77_09550</name>
</gene>
<proteinExistence type="predicted"/>
<evidence type="ECO:0000313" key="3">
    <source>
        <dbReference type="EMBL" id="PDS23827.1"/>
    </source>
</evidence>
<evidence type="ECO:0000259" key="2">
    <source>
        <dbReference type="Pfam" id="PF22106"/>
    </source>
</evidence>
<dbReference type="InterPro" id="IPR044922">
    <property type="entry name" value="DUF2063_N_sf"/>
</dbReference>
<organism evidence="3 4">
    <name type="scientific">Flavobacterium branchiophilum</name>
    <dbReference type="NCBI Taxonomy" id="55197"/>
    <lineage>
        <taxon>Bacteria</taxon>
        <taxon>Pseudomonadati</taxon>
        <taxon>Bacteroidota</taxon>
        <taxon>Flavobacteriia</taxon>
        <taxon>Flavobacteriales</taxon>
        <taxon>Flavobacteriaceae</taxon>
        <taxon>Flavobacterium</taxon>
    </lineage>
</organism>
<feature type="domain" description="Putative DNA-binding" evidence="1">
    <location>
        <begin position="10"/>
        <end position="92"/>
    </location>
</feature>
<accession>A0A2H3KAS7</accession>
<comment type="caution">
    <text evidence="3">The sequence shown here is derived from an EMBL/GenBank/DDBJ whole genome shotgun (WGS) entry which is preliminary data.</text>
</comment>
<sequence>MTTKSHSFSLQMDLGNYCRTGVNQPETSIQEHTFQYRRLVFNVVKDTLKNAFPLTRKHVGKKRWKKMVSYFFENHQCQTPQVWKLPQEFCDYYEKNPLPFKKEFDFIQELLQYEWLEIEVFMMEDLPFEAFKTKSNSNQDIVVPNPEIRILPLSFPIHQKKIKKITKADKGQYFVAIHRNFETKQVSFHDLSYPVVALLLALHEKDTTTNDLIQTFTEYEKDIEKATTFVKDFIAFAQSKSMILGYKKT</sequence>
<protein>
    <submittedName>
        <fullName evidence="3">Uncharacterized protein</fullName>
    </submittedName>
</protein>
<evidence type="ECO:0000313" key="4">
    <source>
        <dbReference type="Proteomes" id="UP000220828"/>
    </source>
</evidence>
<evidence type="ECO:0000259" key="1">
    <source>
        <dbReference type="Pfam" id="PF09836"/>
    </source>
</evidence>
<dbReference type="AlphaFoldDB" id="A0A2H3KAS7"/>
<dbReference type="InterPro" id="IPR018640">
    <property type="entry name" value="DUF2063"/>
</dbReference>
<name>A0A2H3KAS7_9FLAO</name>
<feature type="domain" description="NGO1945-like C-terminal" evidence="2">
    <location>
        <begin position="152"/>
        <end position="219"/>
    </location>
</feature>
<dbReference type="EMBL" id="PCMW01000052">
    <property type="protein sequence ID" value="PDS23827.1"/>
    <property type="molecule type" value="Genomic_DNA"/>
</dbReference>